<dbReference type="Pfam" id="PF20209">
    <property type="entry name" value="DUF6570"/>
    <property type="match status" value="1"/>
</dbReference>
<keyword evidence="4" id="KW-1185">Reference proteome</keyword>
<organism evidence="3 4">
    <name type="scientific">Gigaspora margarita</name>
    <dbReference type="NCBI Taxonomy" id="4874"/>
    <lineage>
        <taxon>Eukaryota</taxon>
        <taxon>Fungi</taxon>
        <taxon>Fungi incertae sedis</taxon>
        <taxon>Mucoromycota</taxon>
        <taxon>Glomeromycotina</taxon>
        <taxon>Glomeromycetes</taxon>
        <taxon>Diversisporales</taxon>
        <taxon>Gigasporaceae</taxon>
        <taxon>Gigaspora</taxon>
    </lineage>
</organism>
<feature type="non-terminal residue" evidence="3">
    <location>
        <position position="1"/>
    </location>
</feature>
<protein>
    <submittedName>
        <fullName evidence="3">45357_t:CDS:1</fullName>
    </submittedName>
</protein>
<dbReference type="InterPro" id="IPR046700">
    <property type="entry name" value="DUF6570"/>
</dbReference>
<feature type="domain" description="DUF6570" evidence="2">
    <location>
        <begin position="53"/>
        <end position="97"/>
    </location>
</feature>
<feature type="region of interest" description="Disordered" evidence="1">
    <location>
        <begin position="1"/>
        <end position="20"/>
    </location>
</feature>
<proteinExistence type="predicted"/>
<comment type="caution">
    <text evidence="3">The sequence shown here is derived from an EMBL/GenBank/DDBJ whole genome shotgun (WGS) entry which is preliminary data.</text>
</comment>
<accession>A0ABN7WUE3</accession>
<sequence>TSQNALFEYKENSSENNLQTSDQELLNKIKNKQYNTCNKRFPSIELVGDESSRRLKDLTNVEKMLIAQVFPVISVYNLRREQYVYQGNIINFSKDLQEF</sequence>
<evidence type="ECO:0000313" key="3">
    <source>
        <dbReference type="EMBL" id="CAG8840943.1"/>
    </source>
</evidence>
<evidence type="ECO:0000313" key="4">
    <source>
        <dbReference type="Proteomes" id="UP000789901"/>
    </source>
</evidence>
<gene>
    <name evidence="3" type="ORF">GMARGA_LOCUS35163</name>
</gene>
<evidence type="ECO:0000259" key="2">
    <source>
        <dbReference type="Pfam" id="PF20209"/>
    </source>
</evidence>
<feature type="non-terminal residue" evidence="3">
    <location>
        <position position="99"/>
    </location>
</feature>
<name>A0ABN7WUE3_GIGMA</name>
<dbReference type="EMBL" id="CAJVQB010064223">
    <property type="protein sequence ID" value="CAG8840943.1"/>
    <property type="molecule type" value="Genomic_DNA"/>
</dbReference>
<evidence type="ECO:0000256" key="1">
    <source>
        <dbReference type="SAM" id="MobiDB-lite"/>
    </source>
</evidence>
<dbReference type="Proteomes" id="UP000789901">
    <property type="component" value="Unassembled WGS sequence"/>
</dbReference>
<reference evidence="3 4" key="1">
    <citation type="submission" date="2021-06" db="EMBL/GenBank/DDBJ databases">
        <authorList>
            <person name="Kallberg Y."/>
            <person name="Tangrot J."/>
            <person name="Rosling A."/>
        </authorList>
    </citation>
    <scope>NUCLEOTIDE SEQUENCE [LARGE SCALE GENOMIC DNA]</scope>
    <source>
        <strain evidence="3 4">120-4 pot B 10/14</strain>
    </source>
</reference>